<organism evidence="12 13">
    <name type="scientific">Chlamydia avium 10DC88</name>
    <dbReference type="NCBI Taxonomy" id="1229831"/>
    <lineage>
        <taxon>Bacteria</taxon>
        <taxon>Pseudomonadati</taxon>
        <taxon>Chlamydiota</taxon>
        <taxon>Chlamydiia</taxon>
        <taxon>Chlamydiales</taxon>
        <taxon>Chlamydiaceae</taxon>
        <taxon>Chlamydia/Chlamydophila group</taxon>
        <taxon>Chlamydia</taxon>
    </lineage>
</organism>
<dbReference type="Gene3D" id="2.40.128.130">
    <property type="entry name" value="Autotransporter beta-domain"/>
    <property type="match status" value="1"/>
</dbReference>
<dbReference type="InterPro" id="IPR036709">
    <property type="entry name" value="Autotransporte_beta_dom_sf"/>
</dbReference>
<dbReference type="EMBL" id="CP006571">
    <property type="protein sequence ID" value="AHK62911.1"/>
    <property type="molecule type" value="Genomic_DNA"/>
</dbReference>
<dbReference type="RefSeq" id="WP_038499977.1">
    <property type="nucleotide sequence ID" value="NZ_CP006571.1"/>
</dbReference>
<sequence>MRHMSFGKFLLFSLLAQILHISAAEIVLPLSGVHSGEHLELFTMLTTSPHGTNYTLRGEFSLQDFPGANIHKSGGAFCNLEGHLIFSATSPLATLRFKNLQLGGLGAGIFSKSLLSFENLKGLYIENNQSTGGVFTSTQDMFFTKNQNISFRNNISYGAGGAILLTGTQPSRLIFNEQRGTIAFIKNRAESVPSLVHSGHGGAISSDIAGSDILFYDNQDILFQENSSTQGGGIFNKQGLVEFTNNQRTLTFVQNTASESGGAIHAATCNINKQAAPVVFCKNRAKHLGGAIYAQHVILKQNESVILFNENTAEGGGAITATTCNFTASQPIIFANNSANKLGGGALYLSGSQLKLNLHAQNGDILFYDNTVTITTKHNTTVTNNAVTIKGPLVEMNLLANENQSVIFYDPILATTPSSSPVNINSTENIFHCGSVIFSGEKLSPERQNKNNLTSIFNQPVYLNNGVLSIQNGAILAVQEFKQLGGVLNLTPGSMLTSYNSQGKDIIISNISFGLGTTKSPLPAEIRATGGSGIQLSGSPKIHDPEHLFYDNHDLASHPYSMEIIFKSEKGINTERFVPEEIAVKQNAYGYQGVWKFHWSKEDSKKHKILKAVWLPTGTFILNPEKKGSLVPSSIWATFTGMHSANDSVLDNYANNNILFPINHMCIFGGFVSASMEQNSKHHQNFSVIQTGHNLGVRIPLSPNTIICSTFTQLHGSSHQDSLPGKSHSHMFLGTVAAFKNWKALSLRSSVSYAEESHVMKHEFSKKDITRGAWKNQGFRSTIGISYAYPKGIQCLKITPFIDLEYTAITQNPFIETGYDPRYFSSSRLSNIALPTGVSLEMRLFGCSYSLFTQLSMAYIKDFHRANPLTTASLILNQHTWKTSGIPMGQEAMNLKFRSTWRYKLATAYLGISTTQREGNNISGDAFGGFSLSF</sequence>
<accession>W8JEB0</accession>
<dbReference type="STRING" id="1229831.M832_00370"/>
<dbReference type="InterPro" id="IPR003368">
    <property type="entry name" value="POMP_repeat"/>
</dbReference>
<gene>
    <name evidence="12" type="primary">pmp19</name>
    <name evidence="12" type="ORF">M832_00370</name>
</gene>
<dbReference type="Pfam" id="PF02415">
    <property type="entry name" value="Chlam_PMP"/>
    <property type="match status" value="4"/>
</dbReference>
<keyword evidence="4" id="KW-1134">Transmembrane beta strand</keyword>
<comment type="subcellular location">
    <subcellularLocation>
        <location evidence="2">Cell outer membrane</location>
        <topology evidence="2">Peripheral membrane protein</topology>
        <orientation evidence="2">Extracellular side</orientation>
    </subcellularLocation>
    <subcellularLocation>
        <location evidence="1">Secreted</location>
        <location evidence="1">Cell wall</location>
    </subcellularLocation>
</comment>
<dbReference type="SUPFAM" id="SSF103515">
    <property type="entry name" value="Autotransporter"/>
    <property type="match status" value="1"/>
</dbReference>
<proteinExistence type="inferred from homology"/>
<evidence type="ECO:0000256" key="10">
    <source>
        <dbReference type="ARBA" id="ARBA00023237"/>
    </source>
</evidence>
<dbReference type="NCBIfam" id="TIGR01376">
    <property type="entry name" value="POMP_repeat"/>
    <property type="match status" value="4"/>
</dbReference>
<dbReference type="Pfam" id="PF07548">
    <property type="entry name" value="ChlamPMP_M"/>
    <property type="match status" value="1"/>
</dbReference>
<evidence type="ECO:0000256" key="4">
    <source>
        <dbReference type="ARBA" id="ARBA00022452"/>
    </source>
</evidence>
<keyword evidence="5" id="KW-0134">Cell wall</keyword>
<dbReference type="eggNOG" id="COG4625">
    <property type="taxonomic scope" value="Bacteria"/>
</dbReference>
<evidence type="ECO:0000313" key="12">
    <source>
        <dbReference type="EMBL" id="AHK62911.1"/>
    </source>
</evidence>
<evidence type="ECO:0000256" key="2">
    <source>
        <dbReference type="ARBA" id="ARBA00004416"/>
    </source>
</evidence>
<keyword evidence="9" id="KW-0472">Membrane</keyword>
<dbReference type="HOGENOM" id="CLU_004549_1_1_0"/>
<keyword evidence="8" id="KW-0732">Signal</keyword>
<dbReference type="InterPro" id="IPR011427">
    <property type="entry name" value="Polymorphic_membr_middle"/>
</dbReference>
<evidence type="ECO:0000256" key="1">
    <source>
        <dbReference type="ARBA" id="ARBA00004191"/>
    </source>
</evidence>
<evidence type="ECO:0000256" key="6">
    <source>
        <dbReference type="ARBA" id="ARBA00022525"/>
    </source>
</evidence>
<dbReference type="KEGG" id="cav:M832_00370"/>
<dbReference type="InterPro" id="IPR005546">
    <property type="entry name" value="Autotransporte_beta"/>
</dbReference>
<dbReference type="Pfam" id="PF03797">
    <property type="entry name" value="Autotransporter"/>
    <property type="match status" value="1"/>
</dbReference>
<name>W8JEB0_9CHLA</name>
<evidence type="ECO:0000256" key="9">
    <source>
        <dbReference type="ARBA" id="ARBA00023136"/>
    </source>
</evidence>
<dbReference type="PROSITE" id="PS51208">
    <property type="entry name" value="AUTOTRANSPORTER"/>
    <property type="match status" value="1"/>
</dbReference>
<reference evidence="12 13" key="1">
    <citation type="journal article" date="2014" name="Syst. Appl. Microbiol.">
        <title>Evidence for the existence of two new members of the family Chlamydiaceae and proposal of Chlamydia avium sp. nov. and Chlamydia gallinacea sp. nov.</title>
        <authorList>
            <person name="Sachse K."/>
            <person name="Laroucau K."/>
            <person name="Riege K."/>
            <person name="Wehner S."/>
            <person name="Dilcher M."/>
            <person name="Creasy H.H."/>
            <person name="Weidmann M."/>
            <person name="Myers G."/>
            <person name="Vorimore F."/>
            <person name="Vicari N."/>
            <person name="Magnino S."/>
            <person name="Liebler-Tenorio E."/>
            <person name="Ruettger A."/>
            <person name="Bavoil P.M."/>
            <person name="Hufert F.T."/>
            <person name="Rossello-Mora R."/>
            <person name="Marz M."/>
        </authorList>
    </citation>
    <scope>NUCLEOTIDE SEQUENCE [LARGE SCALE GENOMIC DNA]</scope>
    <source>
        <strain evidence="12 13">10DC88</strain>
    </source>
</reference>
<evidence type="ECO:0000313" key="13">
    <source>
        <dbReference type="Proteomes" id="UP000019433"/>
    </source>
</evidence>
<keyword evidence="6" id="KW-0964">Secreted</keyword>
<dbReference type="PATRIC" id="fig|1229831.3.peg.37"/>
<dbReference type="GO" id="GO:0009279">
    <property type="term" value="C:cell outer membrane"/>
    <property type="evidence" value="ECO:0007669"/>
    <property type="project" value="UniProtKB-SubCell"/>
</dbReference>
<evidence type="ECO:0000256" key="7">
    <source>
        <dbReference type="ARBA" id="ARBA00022692"/>
    </source>
</evidence>
<dbReference type="SMART" id="SM00869">
    <property type="entry name" value="Autotransporter"/>
    <property type="match status" value="1"/>
</dbReference>
<evidence type="ECO:0000256" key="5">
    <source>
        <dbReference type="ARBA" id="ARBA00022512"/>
    </source>
</evidence>
<evidence type="ECO:0000256" key="3">
    <source>
        <dbReference type="ARBA" id="ARBA00007542"/>
    </source>
</evidence>
<dbReference type="Proteomes" id="UP000019433">
    <property type="component" value="Chromosome"/>
</dbReference>
<feature type="domain" description="Autotransporter" evidence="11">
    <location>
        <begin position="628"/>
        <end position="934"/>
    </location>
</feature>
<comment type="similarity">
    <text evidence="3">Belongs to the PMP outer membrane protein family.</text>
</comment>
<evidence type="ECO:0000256" key="8">
    <source>
        <dbReference type="ARBA" id="ARBA00022729"/>
    </source>
</evidence>
<evidence type="ECO:0000259" key="11">
    <source>
        <dbReference type="PROSITE" id="PS51208"/>
    </source>
</evidence>
<dbReference type="AlphaFoldDB" id="W8JEB0"/>
<keyword evidence="7" id="KW-0812">Transmembrane</keyword>
<protein>
    <submittedName>
        <fullName evidence="12">Putative outer membrane protein pmp19</fullName>
    </submittedName>
</protein>
<keyword evidence="10" id="KW-0998">Cell outer membrane</keyword>